<proteinExistence type="predicted"/>
<organism evidence="1 2">
    <name type="scientific">Aspergillus ibericus CBS 121593</name>
    <dbReference type="NCBI Taxonomy" id="1448316"/>
    <lineage>
        <taxon>Eukaryota</taxon>
        <taxon>Fungi</taxon>
        <taxon>Dikarya</taxon>
        <taxon>Ascomycota</taxon>
        <taxon>Pezizomycotina</taxon>
        <taxon>Eurotiomycetes</taxon>
        <taxon>Eurotiomycetidae</taxon>
        <taxon>Eurotiales</taxon>
        <taxon>Aspergillaceae</taxon>
        <taxon>Aspergillus</taxon>
        <taxon>Aspergillus subgen. Circumdati</taxon>
    </lineage>
</organism>
<dbReference type="GeneID" id="37229787"/>
<dbReference type="EMBL" id="KZ824439">
    <property type="protein sequence ID" value="RAL00568.1"/>
    <property type="molecule type" value="Genomic_DNA"/>
</dbReference>
<evidence type="ECO:0000313" key="1">
    <source>
        <dbReference type="EMBL" id="RAL00568.1"/>
    </source>
</evidence>
<dbReference type="VEuPathDB" id="FungiDB:BO80DRAFT_92024"/>
<accession>A0A395H0W3</accession>
<dbReference type="Proteomes" id="UP000249402">
    <property type="component" value="Unassembled WGS sequence"/>
</dbReference>
<protein>
    <submittedName>
        <fullName evidence="1">Uncharacterized protein</fullName>
    </submittedName>
</protein>
<dbReference type="RefSeq" id="XP_025574895.1">
    <property type="nucleotide sequence ID" value="XM_025724922.1"/>
</dbReference>
<name>A0A395H0W3_9EURO</name>
<reference evidence="1 2" key="1">
    <citation type="submission" date="2018-02" db="EMBL/GenBank/DDBJ databases">
        <title>The genomes of Aspergillus section Nigri reveals drivers in fungal speciation.</title>
        <authorList>
            <consortium name="DOE Joint Genome Institute"/>
            <person name="Vesth T.C."/>
            <person name="Nybo J."/>
            <person name="Theobald S."/>
            <person name="Brandl J."/>
            <person name="Frisvad J.C."/>
            <person name="Nielsen K.F."/>
            <person name="Lyhne E.K."/>
            <person name="Kogle M.E."/>
            <person name="Kuo A."/>
            <person name="Riley R."/>
            <person name="Clum A."/>
            <person name="Nolan M."/>
            <person name="Lipzen A."/>
            <person name="Salamov A."/>
            <person name="Henrissat B."/>
            <person name="Wiebenga A."/>
            <person name="De vries R.P."/>
            <person name="Grigoriev I.V."/>
            <person name="Mortensen U.H."/>
            <person name="Andersen M.R."/>
            <person name="Baker S.E."/>
        </authorList>
    </citation>
    <scope>NUCLEOTIDE SEQUENCE [LARGE SCALE GENOMIC DNA]</scope>
    <source>
        <strain evidence="1 2">CBS 121593</strain>
    </source>
</reference>
<dbReference type="AlphaFoldDB" id="A0A395H0W3"/>
<gene>
    <name evidence="1" type="ORF">BO80DRAFT_92024</name>
</gene>
<evidence type="ECO:0000313" key="2">
    <source>
        <dbReference type="Proteomes" id="UP000249402"/>
    </source>
</evidence>
<keyword evidence="2" id="KW-1185">Reference proteome</keyword>
<sequence length="154" mass="17886">MVWPYPPALIFRLRLKSRRGKMGNPIPRSWFDSLHLGTIIVLRRQPVLMLPVMDWCHHTRTSSFLWSVRPLPSVLIQRLPFPRKSGAIIADPLLMDCRSGASFRGRPWVDTPLPRLCHRGWETHVIDDAIIRDPTHVRNLEQPPCLIFPPGRYT</sequence>